<protein>
    <submittedName>
        <fullName evidence="1">Uncharacterized protein</fullName>
    </submittedName>
</protein>
<comment type="caution">
    <text evidence="1">The sequence shown here is derived from an EMBL/GenBank/DDBJ whole genome shotgun (WGS) entry which is preliminary data.</text>
</comment>
<gene>
    <name evidence="1" type="ORF">MKW98_024561</name>
</gene>
<name>A0AAD4S823_9MAGN</name>
<sequence length="82" mass="9786">MMEEVIQLIPPRVIYADARSKLETVEDAFDISIEGILERVEKEGTDLREGRNPDQSPYLEKNTWKYNLFKTEEKHEWDQIFL</sequence>
<dbReference type="AlphaFoldDB" id="A0AAD4S823"/>
<organism evidence="1 2">
    <name type="scientific">Papaver atlanticum</name>
    <dbReference type="NCBI Taxonomy" id="357466"/>
    <lineage>
        <taxon>Eukaryota</taxon>
        <taxon>Viridiplantae</taxon>
        <taxon>Streptophyta</taxon>
        <taxon>Embryophyta</taxon>
        <taxon>Tracheophyta</taxon>
        <taxon>Spermatophyta</taxon>
        <taxon>Magnoliopsida</taxon>
        <taxon>Ranunculales</taxon>
        <taxon>Papaveraceae</taxon>
        <taxon>Papaveroideae</taxon>
        <taxon>Papaver</taxon>
    </lineage>
</organism>
<dbReference type="Proteomes" id="UP001202328">
    <property type="component" value="Unassembled WGS sequence"/>
</dbReference>
<evidence type="ECO:0000313" key="1">
    <source>
        <dbReference type="EMBL" id="KAI3871392.1"/>
    </source>
</evidence>
<accession>A0AAD4S823</accession>
<keyword evidence="2" id="KW-1185">Reference proteome</keyword>
<dbReference type="EMBL" id="JAJJMB010013063">
    <property type="protein sequence ID" value="KAI3871392.1"/>
    <property type="molecule type" value="Genomic_DNA"/>
</dbReference>
<reference evidence="1" key="1">
    <citation type="submission" date="2022-04" db="EMBL/GenBank/DDBJ databases">
        <title>A functionally conserved STORR gene fusion in Papaver species that diverged 16.8 million years ago.</title>
        <authorList>
            <person name="Catania T."/>
        </authorList>
    </citation>
    <scope>NUCLEOTIDE SEQUENCE</scope>
    <source>
        <strain evidence="1">S-188037</strain>
    </source>
</reference>
<proteinExistence type="predicted"/>
<evidence type="ECO:0000313" key="2">
    <source>
        <dbReference type="Proteomes" id="UP001202328"/>
    </source>
</evidence>